<name>A0A564WHT1_9PROT</name>
<dbReference type="InterPro" id="IPR052715">
    <property type="entry name" value="RAYT_transposase"/>
</dbReference>
<evidence type="ECO:0000313" key="2">
    <source>
        <dbReference type="EMBL" id="VUX47124.1"/>
    </source>
</evidence>
<protein>
    <recommendedName>
        <fullName evidence="1">Transposase IS200-like domain-containing protein</fullName>
    </recommendedName>
</protein>
<evidence type="ECO:0000259" key="1">
    <source>
        <dbReference type="SMART" id="SM01321"/>
    </source>
</evidence>
<dbReference type="SMART" id="SM01321">
    <property type="entry name" value="Y1_Tnp"/>
    <property type="match status" value="1"/>
</dbReference>
<dbReference type="SUPFAM" id="SSF143422">
    <property type="entry name" value="Transposase IS200-like"/>
    <property type="match status" value="1"/>
</dbReference>
<keyword evidence="3" id="KW-1185">Reference proteome</keyword>
<dbReference type="GO" id="GO:0006313">
    <property type="term" value="P:DNA transposition"/>
    <property type="evidence" value="ECO:0007669"/>
    <property type="project" value="InterPro"/>
</dbReference>
<dbReference type="GO" id="GO:0043565">
    <property type="term" value="F:sequence-specific DNA binding"/>
    <property type="evidence" value="ECO:0007669"/>
    <property type="project" value="TreeGrafter"/>
</dbReference>
<organism evidence="2 3">
    <name type="scientific">Candidatus Defluviicoccus seviourii</name>
    <dbReference type="NCBI Taxonomy" id="2565273"/>
    <lineage>
        <taxon>Bacteria</taxon>
        <taxon>Pseudomonadati</taxon>
        <taxon>Pseudomonadota</taxon>
        <taxon>Alphaproteobacteria</taxon>
        <taxon>Rhodospirillales</taxon>
        <taxon>Rhodospirillaceae</taxon>
        <taxon>Defluviicoccus</taxon>
    </lineage>
</organism>
<dbReference type="Gene3D" id="3.30.70.1290">
    <property type="entry name" value="Transposase IS200-like"/>
    <property type="match status" value="1"/>
</dbReference>
<gene>
    <name evidence="2" type="primary">yafM</name>
    <name evidence="2" type="ORF">DF3PA_390010</name>
</gene>
<sequence length="179" mass="20665">MPDFRRLRVPGGCFFFTVNLLERRGNALLTDRIDLLRDAVRRVRRARPFAIDAFVVLPDHMHAVWTLPPDDDDFSTRWRLIKTFFARGVAATERRSHVRRADRERGIWQRRFWEHAIRDDADYAAHVDYVHFNPVKHGLVAAAADWPYSTFKACAARGWYPETWGCDGVADVEAGEPGG</sequence>
<dbReference type="NCBIfam" id="NF047646">
    <property type="entry name" value="REP_Tyr_transpos"/>
    <property type="match status" value="1"/>
</dbReference>
<reference evidence="2" key="1">
    <citation type="submission" date="2018-11" db="EMBL/GenBank/DDBJ databases">
        <authorList>
            <person name="Onetto C."/>
        </authorList>
    </citation>
    <scope>NUCLEOTIDE SEQUENCE [LARGE SCALE GENOMIC DNA]</scope>
</reference>
<dbReference type="InterPro" id="IPR036515">
    <property type="entry name" value="Transposase_17_sf"/>
</dbReference>
<dbReference type="PANTHER" id="PTHR36966:SF1">
    <property type="entry name" value="REP-ASSOCIATED TYROSINE TRANSPOSASE"/>
    <property type="match status" value="1"/>
</dbReference>
<proteinExistence type="predicted"/>
<accession>A0A564WHT1</accession>
<dbReference type="InterPro" id="IPR002686">
    <property type="entry name" value="Transposase_17"/>
</dbReference>
<dbReference type="GO" id="GO:0004803">
    <property type="term" value="F:transposase activity"/>
    <property type="evidence" value="ECO:0007669"/>
    <property type="project" value="InterPro"/>
</dbReference>
<dbReference type="PANTHER" id="PTHR36966">
    <property type="entry name" value="REP-ASSOCIATED TYROSINE TRANSPOSASE"/>
    <property type="match status" value="1"/>
</dbReference>
<evidence type="ECO:0000313" key="3">
    <source>
        <dbReference type="Proteomes" id="UP000326641"/>
    </source>
</evidence>
<feature type="domain" description="Transposase IS200-like" evidence="1">
    <location>
        <begin position="9"/>
        <end position="133"/>
    </location>
</feature>
<dbReference type="EMBL" id="UXAT02000033">
    <property type="protein sequence ID" value="VUX47124.1"/>
    <property type="molecule type" value="Genomic_DNA"/>
</dbReference>
<dbReference type="AlphaFoldDB" id="A0A564WHT1"/>
<dbReference type="Proteomes" id="UP000326641">
    <property type="component" value="Unassembled WGS sequence"/>
</dbReference>
<comment type="caution">
    <text evidence="2">The sequence shown here is derived from an EMBL/GenBank/DDBJ whole genome shotgun (WGS) entry which is preliminary data.</text>
</comment>